<evidence type="ECO:0000256" key="1">
    <source>
        <dbReference type="SAM" id="Phobius"/>
    </source>
</evidence>
<feature type="transmembrane region" description="Helical" evidence="1">
    <location>
        <begin position="37"/>
        <end position="58"/>
    </location>
</feature>
<proteinExistence type="predicted"/>
<feature type="transmembrane region" description="Helical" evidence="1">
    <location>
        <begin position="7"/>
        <end position="31"/>
    </location>
</feature>
<sequence>MIEDRGLFRWACFGMSVALALSVVGVCNSFSLPSNQMIPISWCACCTYLSIILLIDFARAE</sequence>
<gene>
    <name evidence="2" type="ORF">MM415A05313_0010</name>
</gene>
<keyword evidence="1" id="KW-0472">Membrane</keyword>
<dbReference type="EMBL" id="MT141663">
    <property type="protein sequence ID" value="QJA68945.1"/>
    <property type="molecule type" value="Genomic_DNA"/>
</dbReference>
<name>A0A6M3JIG3_9ZZZZ</name>
<accession>A0A6M3JIG3</accession>
<keyword evidence="1" id="KW-0812">Transmembrane</keyword>
<dbReference type="AlphaFoldDB" id="A0A6M3JIG3"/>
<keyword evidence="1" id="KW-1133">Transmembrane helix</keyword>
<protein>
    <submittedName>
        <fullName evidence="2">Uncharacterized protein</fullName>
    </submittedName>
</protein>
<reference evidence="2" key="1">
    <citation type="submission" date="2020-03" db="EMBL/GenBank/DDBJ databases">
        <title>The deep terrestrial virosphere.</title>
        <authorList>
            <person name="Holmfeldt K."/>
            <person name="Nilsson E."/>
            <person name="Simone D."/>
            <person name="Lopez-Fernandez M."/>
            <person name="Wu X."/>
            <person name="de Brujin I."/>
            <person name="Lundin D."/>
            <person name="Andersson A."/>
            <person name="Bertilsson S."/>
            <person name="Dopson M."/>
        </authorList>
    </citation>
    <scope>NUCLEOTIDE SEQUENCE</scope>
    <source>
        <strain evidence="2">MM415A05313</strain>
    </source>
</reference>
<evidence type="ECO:0000313" key="2">
    <source>
        <dbReference type="EMBL" id="QJA68945.1"/>
    </source>
</evidence>
<organism evidence="2">
    <name type="scientific">viral metagenome</name>
    <dbReference type="NCBI Taxonomy" id="1070528"/>
    <lineage>
        <taxon>unclassified sequences</taxon>
        <taxon>metagenomes</taxon>
        <taxon>organismal metagenomes</taxon>
    </lineage>
</organism>